<name>A0A9E9LTL3_9BURK</name>
<dbReference type="KEGG" id="ovb:NB640_09140"/>
<evidence type="ECO:0000313" key="3">
    <source>
        <dbReference type="Proteomes" id="UP001156215"/>
    </source>
</evidence>
<dbReference type="PROSITE" id="PS51257">
    <property type="entry name" value="PROKAR_LIPOPROTEIN"/>
    <property type="match status" value="1"/>
</dbReference>
<dbReference type="AlphaFoldDB" id="A0A9E9LTL3"/>
<keyword evidence="1" id="KW-0732">Signal</keyword>
<evidence type="ECO:0000256" key="1">
    <source>
        <dbReference type="SAM" id="SignalP"/>
    </source>
</evidence>
<dbReference type="Proteomes" id="UP001156215">
    <property type="component" value="Chromosome"/>
</dbReference>
<proteinExistence type="predicted"/>
<reference evidence="2" key="1">
    <citation type="journal article" date="2022" name="Front. Microbiol.">
        <title>New perspectives on an old grouping: The genomic and phenotypic variability of Oxalobacter formigenes and the implications for calcium oxalate stone prevention.</title>
        <authorList>
            <person name="Chmiel J.A."/>
            <person name="Carr C."/>
            <person name="Stuivenberg G.A."/>
            <person name="Venema R."/>
            <person name="Chanyi R.M."/>
            <person name="Al K.F."/>
            <person name="Giguere D."/>
            <person name="Say H."/>
            <person name="Akouris P.P."/>
            <person name="Dominguez Romero S.A."/>
            <person name="Kwong A."/>
            <person name="Tai V."/>
            <person name="Koval S.F."/>
            <person name="Razvi H."/>
            <person name="Bjazevic J."/>
            <person name="Burton J.P."/>
        </authorList>
    </citation>
    <scope>NUCLEOTIDE SEQUENCE</scope>
    <source>
        <strain evidence="2">WoOx3</strain>
    </source>
</reference>
<evidence type="ECO:0000313" key="2">
    <source>
        <dbReference type="EMBL" id="WAW09410.1"/>
    </source>
</evidence>
<protein>
    <recommendedName>
        <fullName evidence="4">Lipoprotein</fullName>
    </recommendedName>
</protein>
<dbReference type="RefSeq" id="WP_269308407.1">
    <property type="nucleotide sequence ID" value="NZ_CP098242.1"/>
</dbReference>
<sequence length="131" mass="14337">MKKSIFFCFFLSVFVFAACSATPETSPVAPAAVPDIHNARNALDYEGTYRPHALIPANGLSEIEIRAEGRYSYTTGTGAKVTGNFRWDDSGSRIILDHAAEIPLVFFVGENHLKLLSKGPQEGLVFQKEGM</sequence>
<gene>
    <name evidence="2" type="ORF">NB640_09140</name>
</gene>
<feature type="chain" id="PRO_5038856714" description="Lipoprotein" evidence="1">
    <location>
        <begin position="18"/>
        <end position="131"/>
    </location>
</feature>
<evidence type="ECO:0008006" key="4">
    <source>
        <dbReference type="Google" id="ProtNLM"/>
    </source>
</evidence>
<feature type="signal peptide" evidence="1">
    <location>
        <begin position="1"/>
        <end position="17"/>
    </location>
</feature>
<keyword evidence="3" id="KW-1185">Reference proteome</keyword>
<organism evidence="2 3">
    <name type="scientific">Oxalobacter vibrioformis</name>
    <dbReference type="NCBI Taxonomy" id="933080"/>
    <lineage>
        <taxon>Bacteria</taxon>
        <taxon>Pseudomonadati</taxon>
        <taxon>Pseudomonadota</taxon>
        <taxon>Betaproteobacteria</taxon>
        <taxon>Burkholderiales</taxon>
        <taxon>Oxalobacteraceae</taxon>
        <taxon>Oxalobacter</taxon>
    </lineage>
</organism>
<accession>A0A9E9LTL3</accession>
<dbReference type="EMBL" id="CP098242">
    <property type="protein sequence ID" value="WAW09410.1"/>
    <property type="molecule type" value="Genomic_DNA"/>
</dbReference>